<keyword evidence="2" id="KW-1133">Transmembrane helix</keyword>
<dbReference type="EMBL" id="AWVH01000045">
    <property type="protein sequence ID" value="ERJ91469.1"/>
    <property type="molecule type" value="Genomic_DNA"/>
</dbReference>
<dbReference type="InterPro" id="IPR002528">
    <property type="entry name" value="MATE_fam"/>
</dbReference>
<dbReference type="Pfam" id="PF01554">
    <property type="entry name" value="MatE"/>
    <property type="match status" value="2"/>
</dbReference>
<dbReference type="PANTHER" id="PTHR43298">
    <property type="entry name" value="MULTIDRUG RESISTANCE PROTEIN NORM-RELATED"/>
    <property type="match status" value="1"/>
</dbReference>
<evidence type="ECO:0000313" key="3">
    <source>
        <dbReference type="EMBL" id="ERJ91469.1"/>
    </source>
</evidence>
<protein>
    <submittedName>
        <fullName evidence="3">MATE efflux family protein</fullName>
    </submittedName>
</protein>
<feature type="transmembrane region" description="Helical" evidence="2">
    <location>
        <begin position="31"/>
        <end position="53"/>
    </location>
</feature>
<name>A0ABN0NVZ1_TRELE</name>
<evidence type="ECO:0000256" key="1">
    <source>
        <dbReference type="ARBA" id="ARBA00022448"/>
    </source>
</evidence>
<proteinExistence type="predicted"/>
<evidence type="ECO:0000313" key="4">
    <source>
        <dbReference type="Proteomes" id="UP000016649"/>
    </source>
</evidence>
<dbReference type="Proteomes" id="UP000016649">
    <property type="component" value="Unassembled WGS sequence"/>
</dbReference>
<feature type="transmembrane region" description="Helical" evidence="2">
    <location>
        <begin position="179"/>
        <end position="198"/>
    </location>
</feature>
<keyword evidence="4" id="KW-1185">Reference proteome</keyword>
<gene>
    <name evidence="3" type="ORF">HMPREF9193_02170</name>
</gene>
<organism evidence="3 4">
    <name type="scientific">Treponema lecithinolyticum ATCC 700332</name>
    <dbReference type="NCBI Taxonomy" id="1321815"/>
    <lineage>
        <taxon>Bacteria</taxon>
        <taxon>Pseudomonadati</taxon>
        <taxon>Spirochaetota</taxon>
        <taxon>Spirochaetia</taxon>
        <taxon>Spirochaetales</taxon>
        <taxon>Treponemataceae</taxon>
        <taxon>Treponema</taxon>
    </lineage>
</organism>
<feature type="transmembrane region" description="Helical" evidence="2">
    <location>
        <begin position="303"/>
        <end position="330"/>
    </location>
</feature>
<dbReference type="PANTHER" id="PTHR43298:SF2">
    <property type="entry name" value="FMN_FAD EXPORTER YEEO-RELATED"/>
    <property type="match status" value="1"/>
</dbReference>
<keyword evidence="1" id="KW-0813">Transport</keyword>
<reference evidence="3 4" key="1">
    <citation type="submission" date="2013-08" db="EMBL/GenBank/DDBJ databases">
        <authorList>
            <person name="Weinstock G."/>
            <person name="Sodergren E."/>
            <person name="Wylie T."/>
            <person name="Fulton L."/>
            <person name="Fulton R."/>
            <person name="Fronick C."/>
            <person name="O'Laughlin M."/>
            <person name="Godfrey J."/>
            <person name="Miner T."/>
            <person name="Herter B."/>
            <person name="Appelbaum E."/>
            <person name="Cordes M."/>
            <person name="Lek S."/>
            <person name="Wollam A."/>
            <person name="Pepin K.H."/>
            <person name="Palsikar V.B."/>
            <person name="Mitreva M."/>
            <person name="Wilson R.K."/>
        </authorList>
    </citation>
    <scope>NUCLEOTIDE SEQUENCE [LARGE SCALE GENOMIC DNA]</scope>
    <source>
        <strain evidence="3 4">ATCC 700332</strain>
    </source>
</reference>
<comment type="caution">
    <text evidence="3">The sequence shown here is derived from an EMBL/GenBank/DDBJ whole genome shotgun (WGS) entry which is preliminary data.</text>
</comment>
<keyword evidence="2" id="KW-0812">Transmembrane</keyword>
<feature type="transmembrane region" description="Helical" evidence="2">
    <location>
        <begin position="372"/>
        <end position="396"/>
    </location>
</feature>
<evidence type="ECO:0000256" key="2">
    <source>
        <dbReference type="SAM" id="Phobius"/>
    </source>
</evidence>
<feature type="transmembrane region" description="Helical" evidence="2">
    <location>
        <begin position="260"/>
        <end position="291"/>
    </location>
</feature>
<sequence>MAQVLIQNMVSLIDNFMVAGLGDVKMSGVNIAGQINFVFLIFIASLCVSGGIFMSQYNGAKNTAGMQQAFRFKIIITVSAAFLYTLFCYLKPQSVLALMVRGNMQSEQIVVQASAYMKIAAFTWIPAAIATSIGTSMREIGKVRQPLLISVFATLVNTFFNWIFIYGNLGAPRLEVQGAAIATIIARCFEALTFIVYIRIKKPPFYSRWCDILKVRIQLFFSILSRSGMILLSDMAWVMSETVVSALYNSRGGAEIVSGMSAGFAIANLFFVCFNGINTSIGVIMGSALGANELEKAKLQKNWLLTGAFLFGSAMGIMGSFTTLLIPIVFSNLSAQSHAVTRSLVFMTAAYMPLWTYLNAQFAVSRTGGDTVMGIVTDVFINVFAVLPGMVLLTFFTSLGPVSMYALVKTTDFAKVFIAHSWLKKERWVKNLAAKENLL</sequence>
<keyword evidence="2" id="KW-0472">Membrane</keyword>
<accession>A0ABN0NVZ1</accession>
<dbReference type="RefSeq" id="WP_021686334.1">
    <property type="nucleotide sequence ID" value="NZ_KI260554.1"/>
</dbReference>
<feature type="transmembrane region" description="Helical" evidence="2">
    <location>
        <begin position="342"/>
        <end position="360"/>
    </location>
</feature>
<dbReference type="InterPro" id="IPR050222">
    <property type="entry name" value="MATE_MdtK"/>
</dbReference>
<feature type="transmembrane region" description="Helical" evidence="2">
    <location>
        <begin position="74"/>
        <end position="95"/>
    </location>
</feature>
<feature type="transmembrane region" description="Helical" evidence="2">
    <location>
        <begin position="115"/>
        <end position="135"/>
    </location>
</feature>
<feature type="transmembrane region" description="Helical" evidence="2">
    <location>
        <begin position="147"/>
        <end position="167"/>
    </location>
</feature>